<evidence type="ECO:0000313" key="1">
    <source>
        <dbReference type="EMBL" id="XBV83762.1"/>
    </source>
</evidence>
<geneLocation type="plasmid" evidence="1">
    <name>pDson01</name>
</geneLocation>
<reference evidence="1" key="1">
    <citation type="submission" date="2024-06" db="EMBL/GenBank/DDBJ databases">
        <title>Draft Genome Sequence of Deinococcus sonorensis Type Strain KR-87, a Biofilm Producing Representative of the Genus Deinococcus.</title>
        <authorList>
            <person name="Boren L.S."/>
            <person name="Grosso R.A."/>
            <person name="Hugenberg-Cox A.N."/>
            <person name="Hill J.T.E."/>
            <person name="Albert C.M."/>
            <person name="Tuohy J.M."/>
        </authorList>
    </citation>
    <scope>NUCLEOTIDE SEQUENCE</scope>
    <source>
        <strain evidence="1">KR-87</strain>
        <plasmid evidence="1">pDson01</plasmid>
    </source>
</reference>
<name>A0AAU7U5L1_9DEIO</name>
<dbReference type="NCBIfam" id="NF038403">
    <property type="entry name" value="perm_prefix_1"/>
    <property type="match status" value="1"/>
</dbReference>
<proteinExistence type="predicted"/>
<dbReference type="KEGG" id="dsc:ABOD76_01550"/>
<gene>
    <name evidence="1" type="ORF">ABOD76_01550</name>
</gene>
<dbReference type="AlphaFoldDB" id="A0AAU7U5L1"/>
<organism evidence="1">
    <name type="scientific">Deinococcus sonorensis KR-87</name>
    <dbReference type="NCBI Taxonomy" id="694439"/>
    <lineage>
        <taxon>Bacteria</taxon>
        <taxon>Thermotogati</taxon>
        <taxon>Deinococcota</taxon>
        <taxon>Deinococci</taxon>
        <taxon>Deinococcales</taxon>
        <taxon>Deinococcaceae</taxon>
        <taxon>Deinococcus</taxon>
    </lineage>
</organism>
<sequence length="348" mass="37057">MTELERYLRRATWGLSQPQRQAIRDELEEHVLERSCHLQAFGVPAGEAERRALAELGPPVRVCAGMNGVYRMPTLIRMTALTTLAVTLGLTSLSRSDAQIPSQLTGHTYLQSPRDALIDELEHSGATVNLSAAALRVQLPDGHALQLPITPYNVRQADGQPVLFLNSLLDQALRDNVPVRISGWDALNITLGGAVVQVKPPSGQQNFAQWYREAALGWVGPLATLPAYTGATATLTSTRPDLAGRVVVAAAIVKGADGTRQSFVAAAPVGPDGKLSLQVPAVTLTVATGAQGRGNPAQVLHTQPGQANALYLGVFSGTYRSGAVKDFAVLTSQLPKQFQPQPGHDTTF</sequence>
<dbReference type="InterPro" id="IPR047928">
    <property type="entry name" value="Perm_prefix_1"/>
</dbReference>
<dbReference type="RefSeq" id="WP_350241494.1">
    <property type="nucleotide sequence ID" value="NZ_CP158297.1"/>
</dbReference>
<keyword evidence="1" id="KW-0614">Plasmid</keyword>
<dbReference type="EMBL" id="CP158297">
    <property type="protein sequence ID" value="XBV83762.1"/>
    <property type="molecule type" value="Genomic_DNA"/>
</dbReference>
<accession>A0AAU7U5L1</accession>
<protein>
    <submittedName>
        <fullName evidence="1">Permease prefix domain 1-containing protein</fullName>
    </submittedName>
</protein>